<dbReference type="PANTHER" id="PTHR46112">
    <property type="entry name" value="AMINOPEPTIDASE"/>
    <property type="match status" value="1"/>
</dbReference>
<comment type="caution">
    <text evidence="8">The sequence shown here is derived from an EMBL/GenBank/DDBJ whole genome shotgun (WGS) entry which is preliminary data.</text>
</comment>
<dbReference type="InterPro" id="IPR029149">
    <property type="entry name" value="Creatin/AminoP/Spt16_N"/>
</dbReference>
<dbReference type="InterPro" id="IPR000587">
    <property type="entry name" value="Creatinase_N"/>
</dbReference>
<comment type="cofactor">
    <cofactor evidence="1">
        <name>Mn(2+)</name>
        <dbReference type="ChEBI" id="CHEBI:29035"/>
    </cofactor>
</comment>
<dbReference type="AlphaFoldDB" id="A0A917G9H4"/>
<name>A0A917G9H4_9BACI</name>
<evidence type="ECO:0000256" key="1">
    <source>
        <dbReference type="ARBA" id="ARBA00001936"/>
    </source>
</evidence>
<reference evidence="8" key="1">
    <citation type="journal article" date="2014" name="Int. J. Syst. Evol. Microbiol.">
        <title>Complete genome sequence of Corynebacterium casei LMG S-19264T (=DSM 44701T), isolated from a smear-ripened cheese.</title>
        <authorList>
            <consortium name="US DOE Joint Genome Institute (JGI-PGF)"/>
            <person name="Walter F."/>
            <person name="Albersmeier A."/>
            <person name="Kalinowski J."/>
            <person name="Ruckert C."/>
        </authorList>
    </citation>
    <scope>NUCLEOTIDE SEQUENCE</scope>
    <source>
        <strain evidence="8">CGMCC 1.15760</strain>
    </source>
</reference>
<dbReference type="GO" id="GO:0008235">
    <property type="term" value="F:metalloexopeptidase activity"/>
    <property type="evidence" value="ECO:0007669"/>
    <property type="project" value="UniProtKB-ARBA"/>
</dbReference>
<keyword evidence="4" id="KW-0378">Hydrolase</keyword>
<feature type="domain" description="Creatinase N-terminal" evidence="7">
    <location>
        <begin position="3"/>
        <end position="136"/>
    </location>
</feature>
<evidence type="ECO:0000256" key="5">
    <source>
        <dbReference type="ARBA" id="ARBA00023211"/>
    </source>
</evidence>
<keyword evidence="5" id="KW-0464">Manganese</keyword>
<reference evidence="8" key="2">
    <citation type="submission" date="2020-09" db="EMBL/GenBank/DDBJ databases">
        <authorList>
            <person name="Sun Q."/>
            <person name="Zhou Y."/>
        </authorList>
    </citation>
    <scope>NUCLEOTIDE SEQUENCE</scope>
    <source>
        <strain evidence="8">CGMCC 1.15760</strain>
    </source>
</reference>
<dbReference type="Pfam" id="PF01321">
    <property type="entry name" value="Creatinase_N"/>
    <property type="match status" value="1"/>
</dbReference>
<dbReference type="EMBL" id="BMJT01000009">
    <property type="protein sequence ID" value="GGG29855.1"/>
    <property type="molecule type" value="Genomic_DNA"/>
</dbReference>
<evidence type="ECO:0000259" key="7">
    <source>
        <dbReference type="Pfam" id="PF01321"/>
    </source>
</evidence>
<evidence type="ECO:0000256" key="2">
    <source>
        <dbReference type="ARBA" id="ARBA00008766"/>
    </source>
</evidence>
<feature type="domain" description="Peptidase M24" evidence="6">
    <location>
        <begin position="144"/>
        <end position="345"/>
    </location>
</feature>
<dbReference type="SUPFAM" id="SSF55920">
    <property type="entry name" value="Creatinase/aminopeptidase"/>
    <property type="match status" value="1"/>
</dbReference>
<evidence type="ECO:0000256" key="4">
    <source>
        <dbReference type="ARBA" id="ARBA00022801"/>
    </source>
</evidence>
<dbReference type="InterPro" id="IPR000994">
    <property type="entry name" value="Pept_M24"/>
</dbReference>
<evidence type="ECO:0000259" key="6">
    <source>
        <dbReference type="Pfam" id="PF00557"/>
    </source>
</evidence>
<dbReference type="PROSITE" id="PS00491">
    <property type="entry name" value="PROLINE_PEPTIDASE"/>
    <property type="match status" value="1"/>
</dbReference>
<protein>
    <submittedName>
        <fullName evidence="8">Dipeptidase</fullName>
    </submittedName>
</protein>
<gene>
    <name evidence="8" type="ORF">GCM10007425_25620</name>
</gene>
<sequence length="364" mass="40360">MKVKEIQQFLQQENIDVAFITTPENVNYITGFNSDPHERLLGVAVFKEAAPFIICPQMEVPDAKRASGWEDVVGHLDTQNAMDILADAIRARVSDVKSIAIEKLHLNVARYEQLQERFVKASFPRLDDKLNYMRVIKSEDELVKLREAAKLADFAVQVGCDNIAEGKTELDVLNAIETAVKNKGYDMSFSTMVLTGKNSASPHGVPGHNKIQKGDFVLFDLGVLYEGYCSDITRTVSFGEPTDKQIEIYETVLKANESAIAAVKPTVKAKDIDKVARDIITNAGFGDYFPHRLGHGLGISVHEFPDISSVNEMALEENMVFTIEPGIYKGDVTGVRIEDDVVVTKDGVEVLTKFPKQLTILPVK</sequence>
<dbReference type="SUPFAM" id="SSF53092">
    <property type="entry name" value="Creatinase/prolidase N-terminal domain"/>
    <property type="match status" value="1"/>
</dbReference>
<dbReference type="InterPro" id="IPR001131">
    <property type="entry name" value="Peptidase_M24B_aminopep-P_CS"/>
</dbReference>
<dbReference type="Proteomes" id="UP000616608">
    <property type="component" value="Unassembled WGS sequence"/>
</dbReference>
<dbReference type="GO" id="GO:0046872">
    <property type="term" value="F:metal ion binding"/>
    <property type="evidence" value="ECO:0007669"/>
    <property type="project" value="UniProtKB-KW"/>
</dbReference>
<dbReference type="CDD" id="cd01092">
    <property type="entry name" value="APP-like"/>
    <property type="match status" value="1"/>
</dbReference>
<keyword evidence="9" id="KW-1185">Reference proteome</keyword>
<evidence type="ECO:0000256" key="3">
    <source>
        <dbReference type="ARBA" id="ARBA00022723"/>
    </source>
</evidence>
<evidence type="ECO:0000313" key="8">
    <source>
        <dbReference type="EMBL" id="GGG29855.1"/>
    </source>
</evidence>
<dbReference type="InterPro" id="IPR001714">
    <property type="entry name" value="Pept_M24_MAP"/>
</dbReference>
<dbReference type="PRINTS" id="PR00599">
    <property type="entry name" value="MAPEPTIDASE"/>
</dbReference>
<dbReference type="RefSeq" id="WP_188615461.1">
    <property type="nucleotide sequence ID" value="NZ_BMJT01000009.1"/>
</dbReference>
<dbReference type="Gene3D" id="3.90.230.10">
    <property type="entry name" value="Creatinase/methionine aminopeptidase superfamily"/>
    <property type="match status" value="1"/>
</dbReference>
<organism evidence="8 9">
    <name type="scientific">Lysinibacillus alkalisoli</name>
    <dbReference type="NCBI Taxonomy" id="1911548"/>
    <lineage>
        <taxon>Bacteria</taxon>
        <taxon>Bacillati</taxon>
        <taxon>Bacillota</taxon>
        <taxon>Bacilli</taxon>
        <taxon>Bacillales</taxon>
        <taxon>Bacillaceae</taxon>
        <taxon>Lysinibacillus</taxon>
    </lineage>
</organism>
<evidence type="ECO:0000313" key="9">
    <source>
        <dbReference type="Proteomes" id="UP000616608"/>
    </source>
</evidence>
<dbReference type="Pfam" id="PF00557">
    <property type="entry name" value="Peptidase_M24"/>
    <property type="match status" value="1"/>
</dbReference>
<dbReference type="InterPro" id="IPR050659">
    <property type="entry name" value="Peptidase_M24B"/>
</dbReference>
<keyword evidence="3" id="KW-0479">Metal-binding</keyword>
<comment type="similarity">
    <text evidence="2">Belongs to the peptidase M24B family.</text>
</comment>
<dbReference type="GO" id="GO:0004177">
    <property type="term" value="F:aminopeptidase activity"/>
    <property type="evidence" value="ECO:0007669"/>
    <property type="project" value="UniProtKB-ARBA"/>
</dbReference>
<dbReference type="FunFam" id="3.90.230.10:FF:000014">
    <property type="entry name" value="Aminopeptidase P family protein"/>
    <property type="match status" value="1"/>
</dbReference>
<dbReference type="PANTHER" id="PTHR46112:SF10">
    <property type="entry name" value="DIPEPTIDASE YKVY-RELATED"/>
    <property type="match status" value="1"/>
</dbReference>
<dbReference type="InterPro" id="IPR036005">
    <property type="entry name" value="Creatinase/aminopeptidase-like"/>
</dbReference>
<proteinExistence type="inferred from homology"/>
<accession>A0A917G9H4</accession>
<dbReference type="Gene3D" id="3.40.350.10">
    <property type="entry name" value="Creatinase/prolidase N-terminal domain"/>
    <property type="match status" value="1"/>
</dbReference>